<evidence type="ECO:0000256" key="1">
    <source>
        <dbReference type="SAM" id="MobiDB-lite"/>
    </source>
</evidence>
<keyword evidence="3" id="KW-1185">Reference proteome</keyword>
<dbReference type="Proteomes" id="UP000664534">
    <property type="component" value="Unassembled WGS sequence"/>
</dbReference>
<comment type="caution">
    <text evidence="2">The sequence shown here is derived from an EMBL/GenBank/DDBJ whole genome shotgun (WGS) entry which is preliminary data.</text>
</comment>
<protein>
    <recommendedName>
        <fullName evidence="4">RING-type domain-containing protein</fullName>
    </recommendedName>
</protein>
<gene>
    <name evidence="2" type="ORF">IMSHALPRED_010346</name>
</gene>
<sequence>MSFGWSGSDVFLLAQLAWNTVQNARKACGEYDGLTRETMRLHAMLQRLKQEVAKSDSPVNRPGDTSKEQLECIASDCEVVLKLLDKMVAGYVALSEEKRSTRKIWQKIRFSNGQMADLGDLRSKVILYTSEMLFYVNLISMGTVGRIEQQMNRDGGVLKDIKIAVEKKTAHSVLSGPDTECSILTKYADDDAGFWRGLRRELVREGLPSVVIHKHKHLIKAYVKELGARGVLDDSYSGEKDEEHGSDASSGMSEETHELSNSPNVDLAAGQEVRDESNDQDSVVQTLEDDEGQMPGSKNRESTEVKTEGRPPRTDATASISERSKGRSSTKPDSSSSLELPRQASRPRPVVYHDISDTGDTEYDFKTKEDWSGPQTPAPPIATHEDPKSYSSPERVQCTTCLSDDVPISETALLPCKHRWCNSCLRQKFILSTIEYQHMPPKSLKTLLISNIPKSFSTTVSREDGIANAKNLLPKTAFTAPEGVVAHGSNLSTSTSNPAAAPTKAGSTVNAKTLTITE</sequence>
<feature type="region of interest" description="Disordered" evidence="1">
    <location>
        <begin position="234"/>
        <end position="392"/>
    </location>
</feature>
<evidence type="ECO:0008006" key="4">
    <source>
        <dbReference type="Google" id="ProtNLM"/>
    </source>
</evidence>
<feature type="compositionally biased region" description="Basic and acidic residues" evidence="1">
    <location>
        <begin position="237"/>
        <end position="246"/>
    </location>
</feature>
<feature type="compositionally biased region" description="Polar residues" evidence="1">
    <location>
        <begin position="247"/>
        <end position="264"/>
    </location>
</feature>
<reference evidence="2" key="1">
    <citation type="submission" date="2021-03" db="EMBL/GenBank/DDBJ databases">
        <authorList>
            <person name="Tagirdzhanova G."/>
        </authorList>
    </citation>
    <scope>NUCLEOTIDE SEQUENCE</scope>
</reference>
<dbReference type="EMBL" id="CAJPDT010000086">
    <property type="protein sequence ID" value="CAF9935778.1"/>
    <property type="molecule type" value="Genomic_DNA"/>
</dbReference>
<dbReference type="SUPFAM" id="SSF57850">
    <property type="entry name" value="RING/U-box"/>
    <property type="match status" value="1"/>
</dbReference>
<dbReference type="AlphaFoldDB" id="A0A8H3G385"/>
<evidence type="ECO:0000313" key="3">
    <source>
        <dbReference type="Proteomes" id="UP000664534"/>
    </source>
</evidence>
<proteinExistence type="predicted"/>
<feature type="compositionally biased region" description="Polar residues" evidence="1">
    <location>
        <begin position="316"/>
        <end position="338"/>
    </location>
</feature>
<evidence type="ECO:0000313" key="2">
    <source>
        <dbReference type="EMBL" id="CAF9935778.1"/>
    </source>
</evidence>
<feature type="compositionally biased region" description="Basic and acidic residues" evidence="1">
    <location>
        <begin position="298"/>
        <end position="313"/>
    </location>
</feature>
<accession>A0A8H3G385</accession>
<dbReference type="OrthoDB" id="7464126at2759"/>
<organism evidence="2 3">
    <name type="scientific">Imshaugia aleurites</name>
    <dbReference type="NCBI Taxonomy" id="172621"/>
    <lineage>
        <taxon>Eukaryota</taxon>
        <taxon>Fungi</taxon>
        <taxon>Dikarya</taxon>
        <taxon>Ascomycota</taxon>
        <taxon>Pezizomycotina</taxon>
        <taxon>Lecanoromycetes</taxon>
        <taxon>OSLEUM clade</taxon>
        <taxon>Lecanoromycetidae</taxon>
        <taxon>Lecanorales</taxon>
        <taxon>Lecanorineae</taxon>
        <taxon>Parmeliaceae</taxon>
        <taxon>Imshaugia</taxon>
    </lineage>
</organism>
<name>A0A8H3G385_9LECA</name>